<evidence type="ECO:0000313" key="2">
    <source>
        <dbReference type="EMBL" id="AOT71323.1"/>
    </source>
</evidence>
<feature type="transmembrane region" description="Helical" evidence="1">
    <location>
        <begin position="29"/>
        <end position="49"/>
    </location>
</feature>
<dbReference type="STRING" id="1424294.Gferi_18240"/>
<evidence type="ECO:0000313" key="3">
    <source>
        <dbReference type="Proteomes" id="UP000095743"/>
    </source>
</evidence>
<feature type="transmembrane region" description="Helical" evidence="1">
    <location>
        <begin position="341"/>
        <end position="360"/>
    </location>
</feature>
<feature type="transmembrane region" description="Helical" evidence="1">
    <location>
        <begin position="366"/>
        <end position="385"/>
    </location>
</feature>
<dbReference type="PANTHER" id="PTHR40033:SF1">
    <property type="entry name" value="CITRATE-SODIUM SYMPORTER"/>
    <property type="match status" value="1"/>
</dbReference>
<keyword evidence="3" id="KW-1185">Reference proteome</keyword>
<feature type="transmembrane region" description="Helical" evidence="1">
    <location>
        <begin position="83"/>
        <end position="102"/>
    </location>
</feature>
<reference evidence="2 3" key="1">
    <citation type="submission" date="2016-09" db="EMBL/GenBank/DDBJ databases">
        <title>Genomic analysis reveals versatility of anaerobic energy metabolism of Geosporobacter ferrireducens IRF9 of phylum Firmicutes.</title>
        <authorList>
            <person name="Kim S.-J."/>
        </authorList>
    </citation>
    <scope>NUCLEOTIDE SEQUENCE [LARGE SCALE GENOMIC DNA]</scope>
    <source>
        <strain evidence="2 3">IRF9</strain>
    </source>
</reference>
<dbReference type="OrthoDB" id="8584824at2"/>
<accession>A0A1D8GK84</accession>
<dbReference type="PANTHER" id="PTHR40033">
    <property type="entry name" value="NA(+)-MALATE SYMPORTER"/>
    <property type="match status" value="1"/>
</dbReference>
<dbReference type="AlphaFoldDB" id="A0A1D8GK84"/>
<gene>
    <name evidence="2" type="ORF">Gferi_18240</name>
</gene>
<feature type="transmembrane region" description="Helical" evidence="1">
    <location>
        <begin position="302"/>
        <end position="320"/>
    </location>
</feature>
<dbReference type="GO" id="GO:0016020">
    <property type="term" value="C:membrane"/>
    <property type="evidence" value="ECO:0007669"/>
    <property type="project" value="InterPro"/>
</dbReference>
<feature type="transmembrane region" description="Helical" evidence="1">
    <location>
        <begin position="215"/>
        <end position="237"/>
    </location>
</feature>
<keyword evidence="1" id="KW-1133">Transmembrane helix</keyword>
<keyword evidence="1" id="KW-0812">Transmembrane</keyword>
<proteinExistence type="predicted"/>
<dbReference type="EMBL" id="CP017269">
    <property type="protein sequence ID" value="AOT71323.1"/>
    <property type="molecule type" value="Genomic_DNA"/>
</dbReference>
<feature type="transmembrane region" description="Helical" evidence="1">
    <location>
        <begin position="114"/>
        <end position="135"/>
    </location>
</feature>
<sequence>MVQAAGGKVAAQLQARTKWYAFGKVDKVFGIHIKYFFPMAILVGIATKFGLLPEGLVGTFAFLMAIGGVFSWIGAVTPLLREIGGFLIMPLIGAILLNKIGFIPETYIVNTQTLMGSGFQMFFVTGIIVGSILAMDRRLMLASVARYIPVLILSQLFALGAAFLAAKLTGTSIYDAVFLIAAPCMTGGTGGAIATLPALYSSILGTNASALGGQMLAVAVLGENISLLFVVIMKVLAIKFPKFMGNGQGELLSKESEALKEARRTWQPYEESSLDYAQLGAGLFTGAVIMTLGVIVSRFIPVIVYVGWAVILCIILKVLNVIPDTICRAANYWGQFAIKNLVIIVVSALGLSSMGGVSMGSVLNTATVAIIVITFIGAILGAMLASKIFGLYRYEGALTAASCSCNIGLSGDLQMLIISDRLNLFSFATISTRIGGAMMLLYLSIIFPIVARALGKV</sequence>
<feature type="transmembrane region" description="Helical" evidence="1">
    <location>
        <begin position="276"/>
        <end position="296"/>
    </location>
</feature>
<feature type="transmembrane region" description="Helical" evidence="1">
    <location>
        <begin position="56"/>
        <end position="77"/>
    </location>
</feature>
<evidence type="ECO:0000256" key="1">
    <source>
        <dbReference type="SAM" id="Phobius"/>
    </source>
</evidence>
<name>A0A1D8GK84_9FIRM</name>
<keyword evidence="1" id="KW-0472">Membrane</keyword>
<feature type="transmembrane region" description="Helical" evidence="1">
    <location>
        <begin position="147"/>
        <end position="166"/>
    </location>
</feature>
<evidence type="ECO:0008006" key="4">
    <source>
        <dbReference type="Google" id="ProtNLM"/>
    </source>
</evidence>
<dbReference type="Pfam" id="PF03390">
    <property type="entry name" value="2HCT"/>
    <property type="match status" value="1"/>
</dbReference>
<feature type="transmembrane region" description="Helical" evidence="1">
    <location>
        <begin position="430"/>
        <end position="451"/>
    </location>
</feature>
<dbReference type="KEGG" id="gfe:Gferi_18240"/>
<dbReference type="Proteomes" id="UP000095743">
    <property type="component" value="Chromosome"/>
</dbReference>
<dbReference type="RefSeq" id="WP_069979019.1">
    <property type="nucleotide sequence ID" value="NZ_CP017269.1"/>
</dbReference>
<dbReference type="GO" id="GO:0008514">
    <property type="term" value="F:organic anion transmembrane transporter activity"/>
    <property type="evidence" value="ECO:0007669"/>
    <property type="project" value="InterPro"/>
</dbReference>
<feature type="transmembrane region" description="Helical" evidence="1">
    <location>
        <begin position="397"/>
        <end position="418"/>
    </location>
</feature>
<protein>
    <recommendedName>
        <fullName evidence="4">Citrate:sodium symporter</fullName>
    </recommendedName>
</protein>
<feature type="transmembrane region" description="Helical" evidence="1">
    <location>
        <begin position="178"/>
        <end position="203"/>
    </location>
</feature>
<dbReference type="InterPro" id="IPR004679">
    <property type="entry name" value="2-OHcarboxylate_transport"/>
</dbReference>
<organism evidence="2 3">
    <name type="scientific">Geosporobacter ferrireducens</name>
    <dbReference type="NCBI Taxonomy" id="1424294"/>
    <lineage>
        <taxon>Bacteria</taxon>
        <taxon>Bacillati</taxon>
        <taxon>Bacillota</taxon>
        <taxon>Clostridia</taxon>
        <taxon>Peptostreptococcales</taxon>
        <taxon>Thermotaleaceae</taxon>
        <taxon>Geosporobacter</taxon>
    </lineage>
</organism>